<feature type="compositionally biased region" description="Basic and acidic residues" evidence="1">
    <location>
        <begin position="1477"/>
        <end position="1494"/>
    </location>
</feature>
<feature type="region of interest" description="Disordered" evidence="1">
    <location>
        <begin position="1103"/>
        <end position="1129"/>
    </location>
</feature>
<feature type="compositionally biased region" description="Polar residues" evidence="1">
    <location>
        <begin position="1544"/>
        <end position="1558"/>
    </location>
</feature>
<protein>
    <submittedName>
        <fullName evidence="2">Uncharacterized protein</fullName>
    </submittedName>
</protein>
<keyword evidence="4" id="KW-1185">Reference proteome</keyword>
<feature type="compositionally biased region" description="Basic and acidic residues" evidence="1">
    <location>
        <begin position="1179"/>
        <end position="1195"/>
    </location>
</feature>
<feature type="compositionally biased region" description="Polar residues" evidence="1">
    <location>
        <begin position="1116"/>
        <end position="1128"/>
    </location>
</feature>
<evidence type="ECO:0000313" key="3">
    <source>
        <dbReference type="EMBL" id="CAI5438512.1"/>
    </source>
</evidence>
<feature type="compositionally biased region" description="Basic and acidic residues" evidence="1">
    <location>
        <begin position="1279"/>
        <end position="1302"/>
    </location>
</feature>
<name>B6VBX5_9PELO</name>
<feature type="compositionally biased region" description="Basic and acidic residues" evidence="1">
    <location>
        <begin position="1376"/>
        <end position="1390"/>
    </location>
</feature>
<feature type="region of interest" description="Disordered" evidence="1">
    <location>
        <begin position="1177"/>
        <end position="1208"/>
    </location>
</feature>
<reference evidence="3" key="2">
    <citation type="submission" date="2022-11" db="EMBL/GenBank/DDBJ databases">
        <authorList>
            <person name="Kikuchi T."/>
        </authorList>
    </citation>
    <scope>NUCLEOTIDE SEQUENCE</scope>
    <source>
        <strain evidence="3">PS1010</strain>
    </source>
</reference>
<organism evidence="2">
    <name type="scientific">Caenorhabditis angaria</name>
    <dbReference type="NCBI Taxonomy" id="860376"/>
    <lineage>
        <taxon>Eukaryota</taxon>
        <taxon>Metazoa</taxon>
        <taxon>Ecdysozoa</taxon>
        <taxon>Nematoda</taxon>
        <taxon>Chromadorea</taxon>
        <taxon>Rhabditida</taxon>
        <taxon>Rhabditina</taxon>
        <taxon>Rhabditomorpha</taxon>
        <taxon>Rhabditoidea</taxon>
        <taxon>Rhabditidae</taxon>
        <taxon>Peloderinae</taxon>
        <taxon>Caenorhabditis</taxon>
    </lineage>
</organism>
<dbReference type="EMBL" id="CANHGI010000001">
    <property type="protein sequence ID" value="CAI5438512.1"/>
    <property type="molecule type" value="Genomic_DNA"/>
</dbReference>
<dbReference type="OrthoDB" id="20729at2759"/>
<dbReference type="EMBL" id="FJ362379">
    <property type="protein sequence ID" value="ACI49218.1"/>
    <property type="molecule type" value="Genomic_DNA"/>
</dbReference>
<reference evidence="2" key="1">
    <citation type="journal article" date="2008" name="Genome Res.">
        <title>Multigenome DNA sequence conservation identifies Hox cis-regulatory elements.</title>
        <authorList>
            <person name="Kuntz S.G."/>
            <person name="Schwarz E.M."/>
            <person name="DeModena J.A."/>
            <person name="De Buysscher T."/>
            <person name="Trout D."/>
            <person name="Shizuya H."/>
            <person name="Sternberg P.W."/>
            <person name="Wold B.J."/>
        </authorList>
    </citation>
    <scope>NUCLEOTIDE SEQUENCE</scope>
    <source>
        <strain evidence="2">PS1010</strain>
    </source>
</reference>
<feature type="region of interest" description="Disordered" evidence="1">
    <location>
        <begin position="973"/>
        <end position="1018"/>
    </location>
</feature>
<gene>
    <name evidence="3" type="ORF">CAMP_LOCUS1149</name>
    <name evidence="2" type="ORF">Csp3_JD05.003</name>
</gene>
<feature type="compositionally biased region" description="Polar residues" evidence="1">
    <location>
        <begin position="1571"/>
        <end position="1587"/>
    </location>
</feature>
<feature type="region of interest" description="Disordered" evidence="1">
    <location>
        <begin position="1246"/>
        <end position="1591"/>
    </location>
</feature>
<feature type="compositionally biased region" description="Low complexity" evidence="1">
    <location>
        <begin position="1497"/>
        <end position="1508"/>
    </location>
</feature>
<feature type="compositionally biased region" description="Acidic residues" evidence="1">
    <location>
        <begin position="1439"/>
        <end position="1450"/>
    </location>
</feature>
<evidence type="ECO:0000256" key="1">
    <source>
        <dbReference type="SAM" id="MobiDB-lite"/>
    </source>
</evidence>
<feature type="compositionally biased region" description="Basic and acidic residues" evidence="1">
    <location>
        <begin position="1511"/>
        <end position="1529"/>
    </location>
</feature>
<proteinExistence type="predicted"/>
<feature type="compositionally biased region" description="Basic and acidic residues" evidence="1">
    <location>
        <begin position="1561"/>
        <end position="1570"/>
    </location>
</feature>
<evidence type="ECO:0000313" key="2">
    <source>
        <dbReference type="EMBL" id="ACI49218.1"/>
    </source>
</evidence>
<sequence>MDSSIFKPLKQLSGSEWSGHKKFLSTTLGSACPFVVIYHQNILHVYHLERNKKVYTFEFPEGVKIVDVDYFPNKDGLFGILVGANDENLTWGAQNFVVGLESQLGSHVNLKLAWTLGVPEAITVVKTLFTNEDMHFRAKEFKLFSKLEKWPHVVAIGANNSRCFIGNLQQQEDFDTESVLINTISQNIVDIFTSFRSKSRNTFTYEVEDLSKTYDVAAVSVSSLALLPRSRTLLVGLSMGGIISAALNPSNAMNRLSLRHERLIRYIVPLEPEDDPERYEYFMAIADGSPRHQIMIHLWRGCFKTEDNLDAVAEKQFDEPQFYVNMEYRMPFGKNWISARTMTHGRGISNMNRTRRITLENSMSAKSPNVSSMLNCSQSLGSTLNRSSILLVYEKIDINTNKTFIEAAVFDIDAYYYKRMPATIRDDQTCLKQCAFMSTIKSNIESDNIEDVMILLNSPTDISRFSSPISEADQLFYPSSLNFDRVFIATKESVNRSSISSIHNTLLEEVSNKLEEIVGDASNYAEKLLAAGFVPKTILNGSPNNSINSSQLSGNSYWSVEQKIVLTSMLYYGKVDSLIKLADSQILTSEMKGQIAEWVYYECCNFKRTILDRTYSVFDGSSAGLSPHAESALTNGLELFYSCEVLFGQYHKALQQDVDQNIKRIRKFAENVHLFWIYNQLIRQFVAYGIVPTKYENMRKMRELHFMKVEAARKNKCALPVQLVIRRMNMVTPDALFWDETPYDQWYPPHPSNLLDPILTLKITEKVKRELIIHYVLDWLRACGNISDEKELAKKAHCIIKDKLMGSDLQKIEFILEEEKRAICEKPKPQVFKTLENNVQEKKLPDFLTEKQKEEFEARYQLQKEKSSFGLTKLNEEEEKQYQAFLLVRQRYNYLSDETVNSNKLLQTFLSSKKCANVSSKQAEKSEKQRDIQNAVKNMFQKNKSNANETVMMQVNQLDCLLLPPNSIAHKVQQMNIGRKRRSINEGNKIENEPNSKRLPPNKSPKLVSPPPVDDNSSDDEILVAAQTPAKYLSRRPIKETELSPVFRPGPPTTCPNSILKSTKTIQSPSRGRIRFHQSVGGFEEESADEGSIRSVGKKLNFDFDDDEDENETENVPTTAPIQQPQTEDTFELSDAPTIFEDIEKTFEIASECSENMDVSEKKEIVEKSFEVAEELVEEQTKEKDNEVEMEKTMEISEEVEDSVEKDNMEVVEEETVEKESVEANKIVTEEVEKTTEIMEEVEVVEEKKNEDIQVEEEKETEKEIEMQEEEEKEEEEKCDGIERSFELQKDEDVEPIREPRNTEITVENVEDSLRRSSRIRSRTVSRSEEQQESETPATITRTNTRSRTNSVSQQNDEKSIATSKKRTNIRSRTVSRNEDNIEEEKKEELMEVENVETPVRKRTRSTSRSRNPSVSVETPNATPKKATKSASRGRTAVIEEENEKIEVEDEPKVQTPKRGRPPKSANTTPSKNVIPKLDKVIEEKTEAKKDEIKIATTSSRSRSRTTSVIEEPKEATPKKVGRPRRENSKSPARAKKVEEEETSSSAPRNKRSNSVSRMASKKEAEELDSKSSTSRLRAASVATTTKTFERPRGIWRERLADAFEKSDPKAAAVVRSVSMAAKPIECATLTPRRSARRK</sequence>
<evidence type="ECO:0000313" key="4">
    <source>
        <dbReference type="Proteomes" id="UP001152747"/>
    </source>
</evidence>
<feature type="compositionally biased region" description="Acidic residues" evidence="1">
    <location>
        <begin position="1103"/>
        <end position="1113"/>
    </location>
</feature>
<accession>B6VBX5</accession>
<feature type="compositionally biased region" description="Low complexity" evidence="1">
    <location>
        <begin position="1341"/>
        <end position="1351"/>
    </location>
</feature>
<dbReference type="Proteomes" id="UP001152747">
    <property type="component" value="Unassembled WGS sequence"/>
</dbReference>
<feature type="compositionally biased region" description="Acidic residues" evidence="1">
    <location>
        <begin position="1267"/>
        <end position="1278"/>
    </location>
</feature>